<gene>
    <name evidence="2" type="ORF">PTI97_06905</name>
</gene>
<name>A0ABY7X8M5_9BACL</name>
<dbReference type="RefSeq" id="WP_274357685.1">
    <property type="nucleotide sequence ID" value="NZ_CP118099.1"/>
</dbReference>
<dbReference type="Proteomes" id="UP001213680">
    <property type="component" value="Chromosome"/>
</dbReference>
<feature type="transmembrane region" description="Helical" evidence="1">
    <location>
        <begin position="32"/>
        <end position="53"/>
    </location>
</feature>
<keyword evidence="1" id="KW-0472">Membrane</keyword>
<sequence>MTRKHKDSVMAFSLIVITIVYFWQMPNIAYDYIWFVGTIILLVLSSLSITRLIQSYVPLSLMKFVLISVIFFLILCCLLITMFYVVALYQMNHL</sequence>
<reference evidence="2 3" key="1">
    <citation type="submission" date="2023-02" db="EMBL/GenBank/DDBJ databases">
        <title>A bacterium isolated from plastisphere.</title>
        <authorList>
            <person name="Sun Y."/>
        </authorList>
    </citation>
    <scope>NUCLEOTIDE SEQUENCE [LARGE SCALE GENOMIC DNA]</scope>
    <source>
        <strain evidence="3">a-1</strain>
    </source>
</reference>
<keyword evidence="1" id="KW-1133">Transmembrane helix</keyword>
<dbReference type="EMBL" id="CP118099">
    <property type="protein sequence ID" value="WDH77239.1"/>
    <property type="molecule type" value="Genomic_DNA"/>
</dbReference>
<feature type="transmembrane region" description="Helical" evidence="1">
    <location>
        <begin position="9"/>
        <end position="26"/>
    </location>
</feature>
<evidence type="ECO:0000313" key="3">
    <source>
        <dbReference type="Proteomes" id="UP001213680"/>
    </source>
</evidence>
<evidence type="ECO:0000256" key="1">
    <source>
        <dbReference type="SAM" id="Phobius"/>
    </source>
</evidence>
<protein>
    <submittedName>
        <fullName evidence="2">Uncharacterized protein</fullName>
    </submittedName>
</protein>
<feature type="transmembrane region" description="Helical" evidence="1">
    <location>
        <begin position="65"/>
        <end position="89"/>
    </location>
</feature>
<accession>A0ABY7X8M5</accession>
<keyword evidence="1" id="KW-0812">Transmembrane</keyword>
<evidence type="ECO:0000313" key="2">
    <source>
        <dbReference type="EMBL" id="WDH77239.1"/>
    </source>
</evidence>
<keyword evidence="3" id="KW-1185">Reference proteome</keyword>
<organism evidence="2 3">
    <name type="scientific">Exiguobacterium marinum</name>
    <dbReference type="NCBI Taxonomy" id="273528"/>
    <lineage>
        <taxon>Bacteria</taxon>
        <taxon>Bacillati</taxon>
        <taxon>Bacillota</taxon>
        <taxon>Bacilli</taxon>
        <taxon>Bacillales</taxon>
        <taxon>Bacillales Family XII. Incertae Sedis</taxon>
        <taxon>Exiguobacterium</taxon>
    </lineage>
</organism>
<proteinExistence type="predicted"/>